<evidence type="ECO:0000313" key="1">
    <source>
        <dbReference type="EMBL" id="KAK5626560.1"/>
    </source>
</evidence>
<accession>A0AAN7U6P9</accession>
<protein>
    <submittedName>
        <fullName evidence="1">Uncharacterized protein</fullName>
    </submittedName>
</protein>
<gene>
    <name evidence="1" type="ORF">RRF57_002275</name>
</gene>
<dbReference type="AlphaFoldDB" id="A0AAN7U6P9"/>
<dbReference type="Proteomes" id="UP001305414">
    <property type="component" value="Unassembled WGS sequence"/>
</dbReference>
<reference evidence="1 2" key="1">
    <citation type="submission" date="2023-10" db="EMBL/GenBank/DDBJ databases">
        <title>Draft genome sequence of Xylaria bambusicola isolate GMP-LS, the root and basal stem rot pathogen of sugarcane in Indonesia.</title>
        <authorList>
            <person name="Selvaraj P."/>
            <person name="Muralishankar V."/>
            <person name="Muruganantham S."/>
            <person name="Sp S."/>
            <person name="Haryani S."/>
            <person name="Lau K.J.X."/>
            <person name="Naqvi N.I."/>
        </authorList>
    </citation>
    <scope>NUCLEOTIDE SEQUENCE [LARGE SCALE GENOMIC DNA]</scope>
    <source>
        <strain evidence="1">GMP-LS</strain>
    </source>
</reference>
<keyword evidence="2" id="KW-1185">Reference proteome</keyword>
<sequence>MIPAAIKQALGRNLMTKEDLIKLVNRLDAVYNCVAHFEALEEKRGYDNGKQFPANLYKGGTQKLLLDHWLSDGPNVFVLDGDGYNFDAGLASCEWAAFLRVRDPGAIVLRVYPKDRAAKVEHILCQLLSSLIRNLTVLVPEKFDKVPDLCKRNFELLAQGGSEGMDAELRILEALPLLELNEGRMLCIVNGLNRAEDGRINSCPRTNTSTKQRASALYYGRENGIYVATELLLEVHPK</sequence>
<organism evidence="1 2">
    <name type="scientific">Xylaria bambusicola</name>
    <dbReference type="NCBI Taxonomy" id="326684"/>
    <lineage>
        <taxon>Eukaryota</taxon>
        <taxon>Fungi</taxon>
        <taxon>Dikarya</taxon>
        <taxon>Ascomycota</taxon>
        <taxon>Pezizomycotina</taxon>
        <taxon>Sordariomycetes</taxon>
        <taxon>Xylariomycetidae</taxon>
        <taxon>Xylariales</taxon>
        <taxon>Xylariaceae</taxon>
        <taxon>Xylaria</taxon>
    </lineage>
</organism>
<name>A0AAN7U6P9_9PEZI</name>
<dbReference type="EMBL" id="JAWHQM010000003">
    <property type="protein sequence ID" value="KAK5626560.1"/>
    <property type="molecule type" value="Genomic_DNA"/>
</dbReference>
<evidence type="ECO:0000313" key="2">
    <source>
        <dbReference type="Proteomes" id="UP001305414"/>
    </source>
</evidence>
<comment type="caution">
    <text evidence="1">The sequence shown here is derived from an EMBL/GenBank/DDBJ whole genome shotgun (WGS) entry which is preliminary data.</text>
</comment>
<proteinExistence type="predicted"/>